<keyword evidence="3 6" id="KW-0133">Cell shape</keyword>
<sequence length="473" mass="52780">MKNLLYLKRYVKMHPNNRMGWYLLGKEYESDGQMGKANYCYNKAGDVYEAFEHSKVPADILKDYEAKLMEMAEKRDRKIRRWRYSVFAILLLFLITLRSVEAPHATDQTLADRSSQHITKPPTKVASATSKKKPADTFKGYSAPLSFTAEASLNNTNASLSAVSKYMRQQMLKTAPQVAAVLGMEKQDDWLLWTPNMPVLYTMAATDQPGQIDLQSYDPKACQCKPGELDHYPNESAAWVQQQEQLVVMRTAMINYITAKGNLPEQMNQLEAPFPGNWLAGNSDTMNQTFTALKKLQSSGSQSTDDSGNTIGDEAFSSTLGNHPYFTKPLEVIVDKQKHRLAIVSGSIILRNYEVGLGGSKTPEGTFQVSIKVMNPNGKADGEFGSRGMQLSDTNYAIHGTNDPDSVGQDESLGCVRMDQADVEELFDMIPLGTKVTIASNVLPGDTSVPSVRFQTKRTQDQTDPSRHYHWLN</sequence>
<evidence type="ECO:0000256" key="6">
    <source>
        <dbReference type="PROSITE-ProRule" id="PRU01373"/>
    </source>
</evidence>
<dbReference type="Pfam" id="PF03734">
    <property type="entry name" value="YkuD"/>
    <property type="match status" value="1"/>
</dbReference>
<reference evidence="10 11" key="1">
    <citation type="submission" date="2023-02" db="EMBL/GenBank/DDBJ databases">
        <title>Genome sequence of Paenibacillus kyungheensis KACC 18744.</title>
        <authorList>
            <person name="Kim S."/>
            <person name="Heo J."/>
            <person name="Kwon S.-W."/>
        </authorList>
    </citation>
    <scope>NUCLEOTIDE SEQUENCE [LARGE SCALE GENOMIC DNA]</scope>
    <source>
        <strain evidence="10 11">KACC 18744</strain>
    </source>
</reference>
<dbReference type="KEGG" id="pka:PQ456_07920"/>
<organism evidence="10 11">
    <name type="scientific">Paenibacillus kyungheensis</name>
    <dbReference type="NCBI Taxonomy" id="1452732"/>
    <lineage>
        <taxon>Bacteria</taxon>
        <taxon>Bacillati</taxon>
        <taxon>Bacillota</taxon>
        <taxon>Bacilli</taxon>
        <taxon>Bacillales</taxon>
        <taxon>Paenibacillaceae</taxon>
        <taxon>Paenibacillus</taxon>
    </lineage>
</organism>
<feature type="region of interest" description="Disordered" evidence="7">
    <location>
        <begin position="296"/>
        <end position="315"/>
    </location>
</feature>
<dbReference type="GO" id="GO:0071972">
    <property type="term" value="F:peptidoglycan L,D-transpeptidase activity"/>
    <property type="evidence" value="ECO:0007669"/>
    <property type="project" value="TreeGrafter"/>
</dbReference>
<feature type="active site" description="Proton donor/acceptor" evidence="6">
    <location>
        <position position="399"/>
    </location>
</feature>
<dbReference type="PANTHER" id="PTHR30582">
    <property type="entry name" value="L,D-TRANSPEPTIDASE"/>
    <property type="match status" value="1"/>
</dbReference>
<feature type="region of interest" description="Disordered" evidence="7">
    <location>
        <begin position="447"/>
        <end position="473"/>
    </location>
</feature>
<keyword evidence="5 6" id="KW-0961">Cell wall biogenesis/degradation</keyword>
<dbReference type="GO" id="GO:0018104">
    <property type="term" value="P:peptidoglycan-protein cross-linking"/>
    <property type="evidence" value="ECO:0007669"/>
    <property type="project" value="TreeGrafter"/>
</dbReference>
<name>A0AAX3M6A3_9BACL</name>
<evidence type="ECO:0000313" key="11">
    <source>
        <dbReference type="Proteomes" id="UP001220509"/>
    </source>
</evidence>
<feature type="region of interest" description="Disordered" evidence="7">
    <location>
        <begin position="108"/>
        <end position="131"/>
    </location>
</feature>
<feature type="transmembrane region" description="Helical" evidence="8">
    <location>
        <begin position="82"/>
        <end position="100"/>
    </location>
</feature>
<dbReference type="GO" id="GO:0005576">
    <property type="term" value="C:extracellular region"/>
    <property type="evidence" value="ECO:0007669"/>
    <property type="project" value="TreeGrafter"/>
</dbReference>
<evidence type="ECO:0000259" key="9">
    <source>
        <dbReference type="PROSITE" id="PS52029"/>
    </source>
</evidence>
<keyword evidence="8" id="KW-1133">Transmembrane helix</keyword>
<evidence type="ECO:0000256" key="3">
    <source>
        <dbReference type="ARBA" id="ARBA00022960"/>
    </source>
</evidence>
<dbReference type="CDD" id="cd16913">
    <property type="entry name" value="YkuD_like"/>
    <property type="match status" value="1"/>
</dbReference>
<protein>
    <submittedName>
        <fullName evidence="10">L,D-transpeptidase</fullName>
    </submittedName>
</protein>
<evidence type="ECO:0000256" key="4">
    <source>
        <dbReference type="ARBA" id="ARBA00022984"/>
    </source>
</evidence>
<dbReference type="InterPro" id="IPR038063">
    <property type="entry name" value="Transpep_catalytic_dom"/>
</dbReference>
<evidence type="ECO:0000256" key="8">
    <source>
        <dbReference type="SAM" id="Phobius"/>
    </source>
</evidence>
<dbReference type="AlphaFoldDB" id="A0AAX3M6A3"/>
<feature type="domain" description="L,D-TPase catalytic" evidence="9">
    <location>
        <begin position="330"/>
        <end position="439"/>
    </location>
</feature>
<dbReference type="RefSeq" id="WP_273615630.1">
    <property type="nucleotide sequence ID" value="NZ_CP117416.1"/>
</dbReference>
<proteinExistence type="predicted"/>
<feature type="compositionally biased region" description="Low complexity" evidence="7">
    <location>
        <begin position="297"/>
        <end position="310"/>
    </location>
</feature>
<keyword evidence="11" id="KW-1185">Reference proteome</keyword>
<dbReference type="Proteomes" id="UP001220509">
    <property type="component" value="Chromosome"/>
</dbReference>
<evidence type="ECO:0000256" key="2">
    <source>
        <dbReference type="ARBA" id="ARBA00022679"/>
    </source>
</evidence>
<dbReference type="InterPro" id="IPR050979">
    <property type="entry name" value="LD-transpeptidase"/>
</dbReference>
<evidence type="ECO:0000256" key="1">
    <source>
        <dbReference type="ARBA" id="ARBA00004752"/>
    </source>
</evidence>
<feature type="active site" description="Nucleophile" evidence="6">
    <location>
        <position position="415"/>
    </location>
</feature>
<dbReference type="GO" id="GO:0016740">
    <property type="term" value="F:transferase activity"/>
    <property type="evidence" value="ECO:0007669"/>
    <property type="project" value="UniProtKB-KW"/>
</dbReference>
<evidence type="ECO:0000256" key="7">
    <source>
        <dbReference type="SAM" id="MobiDB-lite"/>
    </source>
</evidence>
<keyword evidence="8" id="KW-0472">Membrane</keyword>
<dbReference type="Gene3D" id="2.40.440.10">
    <property type="entry name" value="L,D-transpeptidase catalytic domain-like"/>
    <property type="match status" value="1"/>
</dbReference>
<comment type="pathway">
    <text evidence="1 6">Cell wall biogenesis; peptidoglycan biosynthesis.</text>
</comment>
<feature type="compositionally biased region" description="Basic and acidic residues" evidence="7">
    <location>
        <begin position="458"/>
        <end position="467"/>
    </location>
</feature>
<dbReference type="EMBL" id="CP117416">
    <property type="protein sequence ID" value="WCT57421.1"/>
    <property type="molecule type" value="Genomic_DNA"/>
</dbReference>
<evidence type="ECO:0000256" key="5">
    <source>
        <dbReference type="ARBA" id="ARBA00023316"/>
    </source>
</evidence>
<dbReference type="SUPFAM" id="SSF141523">
    <property type="entry name" value="L,D-transpeptidase catalytic domain-like"/>
    <property type="match status" value="1"/>
</dbReference>
<dbReference type="GO" id="GO:0071555">
    <property type="term" value="P:cell wall organization"/>
    <property type="evidence" value="ECO:0007669"/>
    <property type="project" value="UniProtKB-UniRule"/>
</dbReference>
<accession>A0AAX3M6A3</accession>
<dbReference type="InterPro" id="IPR005490">
    <property type="entry name" value="LD_TPept_cat_dom"/>
</dbReference>
<dbReference type="GO" id="GO:0008360">
    <property type="term" value="P:regulation of cell shape"/>
    <property type="evidence" value="ECO:0007669"/>
    <property type="project" value="UniProtKB-UniRule"/>
</dbReference>
<keyword evidence="8" id="KW-0812">Transmembrane</keyword>
<keyword evidence="4 6" id="KW-0573">Peptidoglycan synthesis</keyword>
<dbReference type="PROSITE" id="PS52029">
    <property type="entry name" value="LD_TPASE"/>
    <property type="match status" value="1"/>
</dbReference>
<keyword evidence="2" id="KW-0808">Transferase</keyword>
<dbReference type="PANTHER" id="PTHR30582:SF4">
    <property type="entry name" value="L,D-TRANSPEPTIDASE YQJB-RELATED"/>
    <property type="match status" value="1"/>
</dbReference>
<gene>
    <name evidence="10" type="ORF">PQ456_07920</name>
</gene>
<evidence type="ECO:0000313" key="10">
    <source>
        <dbReference type="EMBL" id="WCT57421.1"/>
    </source>
</evidence>
<feature type="compositionally biased region" description="Polar residues" evidence="7">
    <location>
        <begin position="108"/>
        <end position="118"/>
    </location>
</feature>